<feature type="compositionally biased region" description="Polar residues" evidence="1">
    <location>
        <begin position="39"/>
        <end position="48"/>
    </location>
</feature>
<organism evidence="2 3">
    <name type="scientific">Providencia rettgeri</name>
    <dbReference type="NCBI Taxonomy" id="587"/>
    <lineage>
        <taxon>Bacteria</taxon>
        <taxon>Pseudomonadati</taxon>
        <taxon>Pseudomonadota</taxon>
        <taxon>Gammaproteobacteria</taxon>
        <taxon>Enterobacterales</taxon>
        <taxon>Morganellaceae</taxon>
        <taxon>Providencia</taxon>
    </lineage>
</organism>
<gene>
    <name evidence="2" type="ORF">NCTC11801_03769</name>
</gene>
<protein>
    <submittedName>
        <fullName evidence="2">Uncharacterized protein</fullName>
    </submittedName>
</protein>
<evidence type="ECO:0000313" key="2">
    <source>
        <dbReference type="EMBL" id="SUC32767.1"/>
    </source>
</evidence>
<dbReference type="EMBL" id="UGTZ01000001">
    <property type="protein sequence ID" value="SUC32767.1"/>
    <property type="molecule type" value="Genomic_DNA"/>
</dbReference>
<evidence type="ECO:0000313" key="3">
    <source>
        <dbReference type="Proteomes" id="UP000254208"/>
    </source>
</evidence>
<feature type="region of interest" description="Disordered" evidence="1">
    <location>
        <begin position="26"/>
        <end position="48"/>
    </location>
</feature>
<proteinExistence type="predicted"/>
<accession>A0A379FVT7</accession>
<evidence type="ECO:0000256" key="1">
    <source>
        <dbReference type="SAM" id="MobiDB-lite"/>
    </source>
</evidence>
<sequence>MINHRSRMDAAGNTLYREPLWQYQNPGYSQKVGADSDGHSITSSKTGL</sequence>
<dbReference type="Proteomes" id="UP000254208">
    <property type="component" value="Unassembled WGS sequence"/>
</dbReference>
<dbReference type="AlphaFoldDB" id="A0A379FVT7"/>
<reference evidence="2 3" key="1">
    <citation type="submission" date="2018-06" db="EMBL/GenBank/DDBJ databases">
        <authorList>
            <consortium name="Pathogen Informatics"/>
            <person name="Doyle S."/>
        </authorList>
    </citation>
    <scope>NUCLEOTIDE SEQUENCE [LARGE SCALE GENOMIC DNA]</scope>
    <source>
        <strain evidence="2 3">NCTC11801</strain>
    </source>
</reference>
<name>A0A379FVT7_PRORE</name>